<evidence type="ECO:0000313" key="1">
    <source>
        <dbReference type="EMBL" id="QGA26955.1"/>
    </source>
</evidence>
<protein>
    <recommendedName>
        <fullName evidence="3">TonB-dependent receptor</fullName>
    </recommendedName>
</protein>
<dbReference type="RefSeq" id="WP_153511797.1">
    <property type="nucleotide sequence ID" value="NZ_CP045652.1"/>
</dbReference>
<gene>
    <name evidence="1" type="ORF">GFH32_11790</name>
</gene>
<dbReference type="SUPFAM" id="SSF56935">
    <property type="entry name" value="Porins"/>
    <property type="match status" value="1"/>
</dbReference>
<dbReference type="KEGG" id="sphe:GFH32_11790"/>
<dbReference type="EMBL" id="CP045652">
    <property type="protein sequence ID" value="QGA26955.1"/>
    <property type="molecule type" value="Genomic_DNA"/>
</dbReference>
<evidence type="ECO:0008006" key="3">
    <source>
        <dbReference type="Google" id="ProtNLM"/>
    </source>
</evidence>
<sequence>MYKPLLFLFILLLSDSVFGQDVVRGRINVMDGPAVSVRVDLLFSDSTIRKQFVFTDRLGLFQFNKISTAIRGLQFSGMQVESKTIFFKEGELLNNLDIELQPKVVQLSEVFVKPKMFKKLSRDTVELDPQQFAQGDERHIEDLLKKIPGIQIDRTGLIKIGNQVVERVMLDGDDMFGKGYKLLTQSLTLQAVDKIQILQRHANNKLLKGIERSDRIAINLKLKDDVKRRWHGSLFGAGSVLPSKYYDANVNLMNFGKKSKYYFIGAMNNKGAETLRYVDDIILTQEDDLPGQLGKDINTPSLLETELKIPQFSSSRSNFNNDKLTALHGTFRLKKNLKAKWMGFANIKENLYEQSSITNVNLQDIQFENSESIHQKNKSINLFARLELQYDLNERENLTYSGSISQSNKDELGDLMLNERSFNELMYKDGWNLNQNLLYTRKIDDRKAWLTAFKVKYQSSPIDYSMENFQLQELFNTNETAKIFQQVDNNLAFYGLSSQYLHRLSNERVLSVTLKNENSKKKFRSAYQLIDSLNSIQQVDDFSNDLTTMENTSKLMFEYSSRTQKLEWTPSISFGHTYLRRIESIESERKGSSHFFVSPALKGRYSIHRKGELQGALIYQQFINNAILDYLPNYNHMGSRNFMKGLDDIGKQSSIAANMNYIYGKMSDRLFINFANGYILMFDYLSNHLNIHPQFSLSQLRQFKNKATQFHQIEFNYYIDILSGNVKLIYDYNKSKYEMSVEGEGIKHIRNTKNNIAVEYRSVWKSWFNMHMGWNRTYNVMDNGNKNEMTQGQGFVNFSLKISPKLRTALKNELYFLDIPENKERNNYLFSDFSVYYEFKQPRLSLELTAKNLLNVKHYKNVFLSDSYQASMEYKLLPRQIMLGAHYSF</sequence>
<accession>A0A5Q0QAJ8</accession>
<dbReference type="AlphaFoldDB" id="A0A5Q0QAJ8"/>
<name>A0A5Q0QAJ8_9SPHI</name>
<reference evidence="1 2" key="1">
    <citation type="submission" date="2019-10" db="EMBL/GenBank/DDBJ databases">
        <authorList>
            <person name="Dong K."/>
        </authorList>
    </citation>
    <scope>NUCLEOTIDE SEQUENCE [LARGE SCALE GENOMIC DNA]</scope>
    <source>
        <strain evidence="2">dk4302</strain>
    </source>
</reference>
<evidence type="ECO:0000313" key="2">
    <source>
        <dbReference type="Proteomes" id="UP000326921"/>
    </source>
</evidence>
<dbReference type="Proteomes" id="UP000326921">
    <property type="component" value="Chromosome"/>
</dbReference>
<organism evidence="1 2">
    <name type="scientific">Sphingobacterium zhuxiongii</name>
    <dbReference type="NCBI Taxonomy" id="2662364"/>
    <lineage>
        <taxon>Bacteria</taxon>
        <taxon>Pseudomonadati</taxon>
        <taxon>Bacteroidota</taxon>
        <taxon>Sphingobacteriia</taxon>
        <taxon>Sphingobacteriales</taxon>
        <taxon>Sphingobacteriaceae</taxon>
        <taxon>Sphingobacterium</taxon>
    </lineage>
</organism>
<proteinExistence type="predicted"/>
<keyword evidence="2" id="KW-1185">Reference proteome</keyword>